<evidence type="ECO:0000259" key="11">
    <source>
        <dbReference type="PROSITE" id="PS52004"/>
    </source>
</evidence>
<evidence type="ECO:0000256" key="6">
    <source>
        <dbReference type="ARBA" id="ARBA00023268"/>
    </source>
</evidence>
<dbReference type="GO" id="GO:0016491">
    <property type="term" value="F:oxidoreductase activity"/>
    <property type="evidence" value="ECO:0007669"/>
    <property type="project" value="UniProtKB-KW"/>
</dbReference>
<dbReference type="SUPFAM" id="SSF53901">
    <property type="entry name" value="Thiolase-like"/>
    <property type="match status" value="1"/>
</dbReference>
<dbReference type="VEuPathDB" id="FungiDB:MCYG_04545"/>
<dbReference type="RefSeq" id="XP_002846808.1">
    <property type="nucleotide sequence ID" value="XM_002846762.1"/>
</dbReference>
<protein>
    <recommendedName>
        <fullName evidence="1">Non-reducing polyketide synthase nscA</fullName>
    </recommendedName>
    <alternativeName>
        <fullName evidence="7">Conidial yellow pigment biosynthesis polyketide synthase nscA</fullName>
    </alternativeName>
    <alternativeName>
        <fullName evidence="8">Neosartoricin B biosynthesis protein A</fullName>
    </alternativeName>
</protein>
<dbReference type="InterPro" id="IPR006162">
    <property type="entry name" value="Ppantetheine_attach_site"/>
</dbReference>
<dbReference type="Pfam" id="PF23114">
    <property type="entry name" value="NAD-bd_HRPKS_sdrA"/>
    <property type="match status" value="1"/>
</dbReference>
<dbReference type="STRING" id="554155.C5FNM3"/>
<feature type="domain" description="PKS/mFAS DH" evidence="12">
    <location>
        <begin position="963"/>
        <end position="1270"/>
    </location>
</feature>
<dbReference type="GO" id="GO:0004315">
    <property type="term" value="F:3-oxoacyl-[acyl-carrier-protein] synthase activity"/>
    <property type="evidence" value="ECO:0007669"/>
    <property type="project" value="InterPro"/>
</dbReference>
<dbReference type="Gene3D" id="3.90.180.10">
    <property type="entry name" value="Medium-chain alcohol dehydrogenases, catalytic domain"/>
    <property type="match status" value="1"/>
</dbReference>
<dbReference type="SUPFAM" id="SSF50129">
    <property type="entry name" value="GroES-like"/>
    <property type="match status" value="1"/>
</dbReference>
<evidence type="ECO:0000256" key="8">
    <source>
        <dbReference type="ARBA" id="ARBA00033379"/>
    </source>
</evidence>
<keyword evidence="2" id="KW-0596">Phosphopantetheine</keyword>
<sequence length="2424" mass="265337">MPSLQPETFGDDTVPIAIVGMACRFPGEATNLARFWDMMVNGRTGHSAIPEDRFNADAWYHPNHERKGAIQPRSGFFLEESPAVFDAPFFSMTANEAAGMDPMQRKLLEIAYEAFENAGIPMHTLPGSATGVYSGVMTNDYELMTAGDAMQLPQNAASGTSRAMLSNRISWFFDLRGPSFALDTACSSSLYALHLACQSLQTGETNQALVTGVNLILAPNFISQLSSMHMLSPDGKSHSFDSRANGYARGEALAAVVVKTLSQAIADGDTIRAVIRGTGANQDGKTVGITIPNGKAQADLIHNVYAAAGLDLGETGYFESHGTGTPVGDPIELAAIGNSFGTNRSRENPLIVGSVKANIGHTEGAAGLAGIIKTVLVLEQGVIPPLPDFRELNPKLDLDSWNLTLPLKLCPWPTTGLRRASVNSFGFGGANAHVILDDAHHYLLSHGLRGQYLKVAPETNSPADSGLSITSMESHEDSTGKGDIPKLLVFSMYDVAGMRRMEASFTDFLVRDMTSTGERGALLSGLAYTLYNRRTVFDFRSFAVAESISTLVTKLKDGLPKFSRASRHTSPVFVFTGQGAQWPAMGRELLSNSVFRSSIESSQATLHRVGCEWNVFELLSDPTDKRIDLPSFSQPVCTILQVALVDLLQYWGIKPGATVGHSSGEVAAAYAAGFISQEEAVRIGYWRGFYSERVKNENKECKGAMMAVGLSETNVQEYLSAVPEGAVVVGCINSPSSVTLSGDSEAIDHLEALIRNDGHFARKLRVQVAYHSHHMQLVADAFLHALGSVDPKQSDIPMFSSVTEQLIEEPSMLRAQYWMQNLVSPVRFSGALTNLLGYSPRGKARRRRAGVTQWSALVEVGPHEALKGPCKQIMSAWDSSDPDKIPYLAILNRGKNSRETALAAAGILWASGHGVDLQRVNEHQDNLQTMSADLPPYAWNHEKEFWHEPAMSASARLRNEPRNDLLGMPVPLQNPFERHWRNYLSVSECPWQADHVITGTVLYPGAGHLIMAVEAAQRLADTEKELLGVEFRDVHFSKGLVIPPIDQAVETLLTTRPHDTLPGWYHYTVYSINSTASWTKHSWGTINLHYEDSLAQDQANNYCQTYQNLRSQASQPLNIASFYNQLQSIGTEYGPTFRNVIEAAVVPGQHKGVGTIIVADTKSVMPHGFEYPHLIHPTTLDAFFHLIFVAMGQGEPLLESAIPTTIGRLFISTGLPFKAGTKYSGFSHAEPLTGRDTLGSIVISDENWSSRPKIIVEGMVITEVSSGAGSPASSLSLSSHGRISTLDWKEDLDALMGSAAESWLAQESVRRQSTFGITAAVSQLHEWLSLACFKHTDWKVLIVNPSNWSHGAFDILEHFATKAGERYRFARTSIIESSEEAMNQIQQALESLNVNIDYIMPNVEEKEDLSSLGTFDLVLAPFCCAERLLNVASLIRHEGKVALVTTSRNDTENDMSDESLRSNALSAANLIQTVHVVSDQDDSELLIATRGPEQDPLDNLSEIVIVQRCNPSPDAKAFEERLIARLSTPGRRVWSTTLSGASDLSGCTVISLLESVNPFVISWTPEDFEQFRQLTAAKYVLWITRGGILEAGEDSLKYAPSTGLLRTVRVEKPQIRLPHLDLSPSGDRSADRIVDNILTVFRLSIKEPSSGANNDMEYAEFDGRLWIPRAKAHNGLDHELSLYAGTTTNVQGPLYHTSMSRKLETYREGNSTNFRWVPDHTQQCTLADTEILIQPSHISLGQAGAKTSSLVNSVLSPSDPRVGVAGVVMQVGSCVSNFVAGDKVLTLQRNPFHTHLRSLESLVHKVPTSLSLAEVAIFPLAAAHAWHTLINISQFRAGKSVFVSGAASSFGQALIQLVQLLKGEVFISVPFERDVKWLAETYKLPPNHIFDESNPNKWPSGILDATNGKGLDIIINNDARALAIRNLSVSIANNGKFVDVTQQIEPSMLAPGILKNGVSLISPDFDLPDAELFDLVKKALDLVNIGCLRQIHPIHQFSVSDLDEAVVASNEGQSLSSVVVEFSQEAKVVLLPPPPPPLELNPSATYILAGGLGALGLTIANNMCIHGARHLVFLSRSGASSLRQQKALQCLRSQGCEVEVIRCDVTDKEQVLMLAKVIQEKNWNLRGIIQLAMVLRDSIFENMTFDKWQTAVDPKIKGTWHLHSYLPKELDFFIILSSLSGIIGNTAQANYSAGNTYEDALAHYRRKLGLVATTLNVGLVIDADHFNEDNTVEDYLRKFSHWIPAQVTDKELQNTLIAVMRGGLADGERVPDQLLVGLSDQVRRDGESLNLWPMDRKFDHRISFSDSTQTVKNDSHAQKLQAVQTMVEAQAIVEEALRLNVANAMTASPDDIDVEKPLYSFGIDSLKAIEVRNWIFNELKADISVFEILSPIPLSQLAMSIISKSSIVPQGVVEVEEGERKTSD</sequence>
<evidence type="ECO:0000256" key="5">
    <source>
        <dbReference type="ARBA" id="ARBA00023002"/>
    </source>
</evidence>
<proteinExistence type="predicted"/>
<keyword evidence="14" id="KW-1185">Reference proteome</keyword>
<dbReference type="Pfam" id="PF21089">
    <property type="entry name" value="PKS_DH_N"/>
    <property type="match status" value="1"/>
</dbReference>
<dbReference type="InterPro" id="IPR057326">
    <property type="entry name" value="KR_dom"/>
</dbReference>
<dbReference type="Gene3D" id="1.10.1200.10">
    <property type="entry name" value="ACP-like"/>
    <property type="match status" value="1"/>
</dbReference>
<dbReference type="InterPro" id="IPR020841">
    <property type="entry name" value="PKS_Beta-ketoAc_synthase_dom"/>
</dbReference>
<dbReference type="InterPro" id="IPR016039">
    <property type="entry name" value="Thiolase-like"/>
</dbReference>
<dbReference type="PANTHER" id="PTHR43775:SF29">
    <property type="entry name" value="ASPERFURANONE POLYKETIDE SYNTHASE AFOG-RELATED"/>
    <property type="match status" value="1"/>
</dbReference>
<dbReference type="InterPro" id="IPR036736">
    <property type="entry name" value="ACP-like_sf"/>
</dbReference>
<dbReference type="InterPro" id="IPR049552">
    <property type="entry name" value="PKS_DH_N"/>
</dbReference>
<dbReference type="Gene3D" id="3.30.70.3290">
    <property type="match status" value="1"/>
</dbReference>
<dbReference type="PROSITE" id="PS00606">
    <property type="entry name" value="KS3_1"/>
    <property type="match status" value="1"/>
</dbReference>
<feature type="domain" description="Carrier" evidence="10">
    <location>
        <begin position="2323"/>
        <end position="2405"/>
    </location>
</feature>
<dbReference type="Pfam" id="PF23297">
    <property type="entry name" value="ACP_SdgA_C"/>
    <property type="match status" value="1"/>
</dbReference>
<evidence type="ECO:0000259" key="12">
    <source>
        <dbReference type="PROSITE" id="PS52019"/>
    </source>
</evidence>
<dbReference type="InterPro" id="IPR056501">
    <property type="entry name" value="NAD-bd_HRPKS_sdrA"/>
</dbReference>
<reference evidence="14" key="1">
    <citation type="journal article" date="2012" name="MBio">
        <title>Comparative genome analysis of Trichophyton rubrum and related dermatophytes reveals candidate genes involved in infection.</title>
        <authorList>
            <person name="Martinez D.A."/>
            <person name="Oliver B.G."/>
            <person name="Graeser Y."/>
            <person name="Goldberg J.M."/>
            <person name="Li W."/>
            <person name="Martinez-Rossi N.M."/>
            <person name="Monod M."/>
            <person name="Shelest E."/>
            <person name="Barton R.C."/>
            <person name="Birch E."/>
            <person name="Brakhage A.A."/>
            <person name="Chen Z."/>
            <person name="Gurr S.J."/>
            <person name="Heiman D."/>
            <person name="Heitman J."/>
            <person name="Kosti I."/>
            <person name="Rossi A."/>
            <person name="Saif S."/>
            <person name="Samalova M."/>
            <person name="Saunders C.W."/>
            <person name="Shea T."/>
            <person name="Summerbell R.C."/>
            <person name="Xu J."/>
            <person name="Young S."/>
            <person name="Zeng Q."/>
            <person name="Birren B.W."/>
            <person name="Cuomo C.A."/>
            <person name="White T.C."/>
        </authorList>
    </citation>
    <scope>NUCLEOTIDE SEQUENCE [LARGE SCALE GENOMIC DNA]</scope>
    <source>
        <strain evidence="14">ATCC MYA-4605 / CBS 113480</strain>
    </source>
</reference>
<dbReference type="PANTHER" id="PTHR43775">
    <property type="entry name" value="FATTY ACID SYNTHASE"/>
    <property type="match status" value="1"/>
</dbReference>
<dbReference type="SMART" id="SM00827">
    <property type="entry name" value="PKS_AT"/>
    <property type="match status" value="1"/>
</dbReference>
<keyword evidence="4" id="KW-0808">Transferase</keyword>
<dbReference type="SMART" id="SM00826">
    <property type="entry name" value="PKS_DH"/>
    <property type="match status" value="1"/>
</dbReference>
<dbReference type="InterPro" id="IPR032821">
    <property type="entry name" value="PKS_assoc"/>
</dbReference>
<evidence type="ECO:0000256" key="9">
    <source>
        <dbReference type="PROSITE-ProRule" id="PRU01363"/>
    </source>
</evidence>
<dbReference type="InterPro" id="IPR042104">
    <property type="entry name" value="PKS_dehydratase_sf"/>
</dbReference>
<dbReference type="CDD" id="cd00833">
    <property type="entry name" value="PKS"/>
    <property type="match status" value="1"/>
</dbReference>
<feature type="region of interest" description="C-terminal hotdog fold" evidence="9">
    <location>
        <begin position="1114"/>
        <end position="1270"/>
    </location>
</feature>
<evidence type="ECO:0000256" key="3">
    <source>
        <dbReference type="ARBA" id="ARBA00022553"/>
    </source>
</evidence>
<dbReference type="eggNOG" id="KOG1202">
    <property type="taxonomic scope" value="Eukaryota"/>
</dbReference>
<dbReference type="GO" id="GO:0004312">
    <property type="term" value="F:fatty acid synthase activity"/>
    <property type="evidence" value="ECO:0007669"/>
    <property type="project" value="TreeGrafter"/>
</dbReference>
<dbReference type="Proteomes" id="UP000002035">
    <property type="component" value="Unassembled WGS sequence"/>
</dbReference>
<dbReference type="InterPro" id="IPR016035">
    <property type="entry name" value="Acyl_Trfase/lysoPLipase"/>
</dbReference>
<evidence type="ECO:0000313" key="14">
    <source>
        <dbReference type="Proteomes" id="UP000002035"/>
    </source>
</evidence>
<accession>C5FNM3</accession>
<dbReference type="InterPro" id="IPR001227">
    <property type="entry name" value="Ac_transferase_dom_sf"/>
</dbReference>
<dbReference type="InterPro" id="IPR011032">
    <property type="entry name" value="GroES-like_sf"/>
</dbReference>
<dbReference type="GeneID" id="9229923"/>
<keyword evidence="5" id="KW-0560">Oxidoreductase</keyword>
<dbReference type="Gene3D" id="3.10.129.110">
    <property type="entry name" value="Polyketide synthase dehydratase"/>
    <property type="match status" value="1"/>
</dbReference>
<dbReference type="SMART" id="SM00829">
    <property type="entry name" value="PKS_ER"/>
    <property type="match status" value="1"/>
</dbReference>
<dbReference type="FunFam" id="3.40.47.10:FF:000019">
    <property type="entry name" value="Polyketide synthase type I"/>
    <property type="match status" value="1"/>
</dbReference>
<dbReference type="Gene3D" id="3.40.366.10">
    <property type="entry name" value="Malonyl-Coenzyme A Acyl Carrier Protein, domain 2"/>
    <property type="match status" value="1"/>
</dbReference>
<dbReference type="Pfam" id="PF16197">
    <property type="entry name" value="KAsynt_C_assoc"/>
    <property type="match status" value="1"/>
</dbReference>
<feature type="region of interest" description="N-terminal hotdog fold" evidence="9">
    <location>
        <begin position="963"/>
        <end position="1093"/>
    </location>
</feature>
<dbReference type="Pfam" id="PF14765">
    <property type="entry name" value="PS-DH"/>
    <property type="match status" value="1"/>
</dbReference>
<dbReference type="InterPro" id="IPR013968">
    <property type="entry name" value="PKS_KR"/>
</dbReference>
<dbReference type="InterPro" id="IPR049900">
    <property type="entry name" value="PKS_mFAS_DH"/>
</dbReference>
<dbReference type="SMART" id="SM00825">
    <property type="entry name" value="PKS_KS"/>
    <property type="match status" value="1"/>
</dbReference>
<dbReference type="InterPro" id="IPR018201">
    <property type="entry name" value="Ketoacyl_synth_AS"/>
</dbReference>
<dbReference type="InterPro" id="IPR009081">
    <property type="entry name" value="PP-bd_ACP"/>
</dbReference>
<dbReference type="OMA" id="WYHPNHE"/>
<dbReference type="SMART" id="SM00822">
    <property type="entry name" value="PKS_KR"/>
    <property type="match status" value="1"/>
</dbReference>
<feature type="active site" description="Proton donor; for dehydratase activity" evidence="9">
    <location>
        <position position="1181"/>
    </location>
</feature>
<dbReference type="GO" id="GO:0030639">
    <property type="term" value="P:polyketide biosynthetic process"/>
    <property type="evidence" value="ECO:0007669"/>
    <property type="project" value="UniProtKB-ARBA"/>
</dbReference>
<evidence type="ECO:0000256" key="7">
    <source>
        <dbReference type="ARBA" id="ARBA00031359"/>
    </source>
</evidence>
<evidence type="ECO:0000259" key="10">
    <source>
        <dbReference type="PROSITE" id="PS50075"/>
    </source>
</evidence>
<dbReference type="HOGENOM" id="CLU_000022_31_0_1"/>
<keyword evidence="3" id="KW-0597">Phosphoprotein</keyword>
<feature type="active site" description="Proton acceptor; for dehydratase activity" evidence="9">
    <location>
        <position position="995"/>
    </location>
</feature>
<dbReference type="SUPFAM" id="SSF55048">
    <property type="entry name" value="Probable ACP-binding domain of malonyl-CoA ACP transacylase"/>
    <property type="match status" value="1"/>
</dbReference>
<dbReference type="PROSITE" id="PS52004">
    <property type="entry name" value="KS3_2"/>
    <property type="match status" value="1"/>
</dbReference>
<dbReference type="InterPro" id="IPR016036">
    <property type="entry name" value="Malonyl_transacylase_ACP-bd"/>
</dbReference>
<dbReference type="InterPro" id="IPR014030">
    <property type="entry name" value="Ketoacyl_synth_N"/>
</dbReference>
<name>C5FNM3_ARTOC</name>
<dbReference type="CDD" id="cd05195">
    <property type="entry name" value="enoyl_red"/>
    <property type="match status" value="1"/>
</dbReference>
<dbReference type="PROSITE" id="PS50075">
    <property type="entry name" value="CARRIER"/>
    <property type="match status" value="1"/>
</dbReference>
<dbReference type="InterPro" id="IPR014043">
    <property type="entry name" value="Acyl_transferase_dom"/>
</dbReference>
<dbReference type="Pfam" id="PF02801">
    <property type="entry name" value="Ketoacyl-synt_C"/>
    <property type="match status" value="1"/>
</dbReference>
<dbReference type="Pfam" id="PF00698">
    <property type="entry name" value="Acyl_transf_1"/>
    <property type="match status" value="1"/>
</dbReference>
<evidence type="ECO:0000313" key="13">
    <source>
        <dbReference type="EMBL" id="EEQ31726.1"/>
    </source>
</evidence>
<dbReference type="SUPFAM" id="SSF52151">
    <property type="entry name" value="FabD/lysophospholipase-like"/>
    <property type="match status" value="1"/>
</dbReference>
<dbReference type="InterPro" id="IPR049551">
    <property type="entry name" value="PKS_DH_C"/>
</dbReference>
<dbReference type="Gene3D" id="3.40.47.10">
    <property type="match status" value="1"/>
</dbReference>
<dbReference type="Pfam" id="PF08659">
    <property type="entry name" value="KR"/>
    <property type="match status" value="1"/>
</dbReference>
<keyword evidence="6" id="KW-0511">Multifunctional enzyme</keyword>
<dbReference type="Pfam" id="PF00109">
    <property type="entry name" value="ketoacyl-synt"/>
    <property type="match status" value="1"/>
</dbReference>
<dbReference type="SUPFAM" id="SSF51735">
    <property type="entry name" value="NAD(P)-binding Rossmann-fold domains"/>
    <property type="match status" value="2"/>
</dbReference>
<dbReference type="EMBL" id="DS995704">
    <property type="protein sequence ID" value="EEQ31726.1"/>
    <property type="molecule type" value="Genomic_DNA"/>
</dbReference>
<dbReference type="InterPro" id="IPR020843">
    <property type="entry name" value="ER"/>
</dbReference>
<dbReference type="OrthoDB" id="329835at2759"/>
<dbReference type="SUPFAM" id="SSF47336">
    <property type="entry name" value="ACP-like"/>
    <property type="match status" value="1"/>
</dbReference>
<organism evidence="13 14">
    <name type="scientific">Arthroderma otae (strain ATCC MYA-4605 / CBS 113480)</name>
    <name type="common">Microsporum canis</name>
    <dbReference type="NCBI Taxonomy" id="554155"/>
    <lineage>
        <taxon>Eukaryota</taxon>
        <taxon>Fungi</taxon>
        <taxon>Dikarya</taxon>
        <taxon>Ascomycota</taxon>
        <taxon>Pezizomycotina</taxon>
        <taxon>Eurotiomycetes</taxon>
        <taxon>Eurotiomycetidae</taxon>
        <taxon>Onygenales</taxon>
        <taxon>Arthrodermataceae</taxon>
        <taxon>Microsporum</taxon>
    </lineage>
</organism>
<dbReference type="InterPro" id="IPR014031">
    <property type="entry name" value="Ketoacyl_synth_C"/>
</dbReference>
<evidence type="ECO:0000256" key="2">
    <source>
        <dbReference type="ARBA" id="ARBA00022450"/>
    </source>
</evidence>
<dbReference type="PROSITE" id="PS00012">
    <property type="entry name" value="PHOSPHOPANTETHEINE"/>
    <property type="match status" value="1"/>
</dbReference>
<dbReference type="Gene3D" id="3.40.50.720">
    <property type="entry name" value="NAD(P)-binding Rossmann-like Domain"/>
    <property type="match status" value="1"/>
</dbReference>
<dbReference type="InterPro" id="IPR036291">
    <property type="entry name" value="NAD(P)-bd_dom_sf"/>
</dbReference>
<evidence type="ECO:0000256" key="1">
    <source>
        <dbReference type="ARBA" id="ARBA00018393"/>
    </source>
</evidence>
<feature type="domain" description="Ketosynthase family 3 (KS3)" evidence="11">
    <location>
        <begin position="13"/>
        <end position="438"/>
    </location>
</feature>
<dbReference type="GO" id="GO:0006633">
    <property type="term" value="P:fatty acid biosynthetic process"/>
    <property type="evidence" value="ECO:0007669"/>
    <property type="project" value="InterPro"/>
</dbReference>
<evidence type="ECO:0000256" key="4">
    <source>
        <dbReference type="ARBA" id="ARBA00022679"/>
    </source>
</evidence>
<dbReference type="InterPro" id="IPR050091">
    <property type="entry name" value="PKS_NRPS_Biosynth_Enz"/>
</dbReference>
<gene>
    <name evidence="13" type="ORF">MCYG_04545</name>
</gene>
<dbReference type="InterPro" id="IPR020807">
    <property type="entry name" value="PKS_DH"/>
</dbReference>
<dbReference type="PROSITE" id="PS52019">
    <property type="entry name" value="PKS_MFAS_DH"/>
    <property type="match status" value="1"/>
</dbReference>